<evidence type="ECO:0000313" key="1">
    <source>
        <dbReference type="EMBL" id="VVC32897.1"/>
    </source>
</evidence>
<dbReference type="Proteomes" id="UP000325440">
    <property type="component" value="Unassembled WGS sequence"/>
</dbReference>
<reference evidence="1 2" key="1">
    <citation type="submission" date="2019-08" db="EMBL/GenBank/DDBJ databases">
        <authorList>
            <person name="Alioto T."/>
            <person name="Alioto T."/>
            <person name="Gomez Garrido J."/>
        </authorList>
    </citation>
    <scope>NUCLEOTIDE SEQUENCE [LARGE SCALE GENOMIC DNA]</scope>
</reference>
<sequence length="88" mass="8856">MVAVLPPAGFRAYRGRRRQRACAHGAGPDFVVGTLARSAARFKVAPGGRPGGPPFARGRAGSAVVGYGIPNGASAVAAAARWASAKRA</sequence>
<dbReference type="AlphaFoldDB" id="A0A5E4MSI6"/>
<accession>A0A5E4MSI6</accession>
<proteinExistence type="predicted"/>
<organism evidence="1 2">
    <name type="scientific">Cinara cedri</name>
    <dbReference type="NCBI Taxonomy" id="506608"/>
    <lineage>
        <taxon>Eukaryota</taxon>
        <taxon>Metazoa</taxon>
        <taxon>Ecdysozoa</taxon>
        <taxon>Arthropoda</taxon>
        <taxon>Hexapoda</taxon>
        <taxon>Insecta</taxon>
        <taxon>Pterygota</taxon>
        <taxon>Neoptera</taxon>
        <taxon>Paraneoptera</taxon>
        <taxon>Hemiptera</taxon>
        <taxon>Sternorrhyncha</taxon>
        <taxon>Aphidomorpha</taxon>
        <taxon>Aphidoidea</taxon>
        <taxon>Aphididae</taxon>
        <taxon>Lachninae</taxon>
        <taxon>Cinara</taxon>
    </lineage>
</organism>
<protein>
    <submittedName>
        <fullName evidence="1">Uncharacterized protein</fullName>
    </submittedName>
</protein>
<evidence type="ECO:0000313" key="2">
    <source>
        <dbReference type="Proteomes" id="UP000325440"/>
    </source>
</evidence>
<keyword evidence="2" id="KW-1185">Reference proteome</keyword>
<name>A0A5E4MSI6_9HEMI</name>
<dbReference type="EMBL" id="CABPRJ010000960">
    <property type="protein sequence ID" value="VVC32897.1"/>
    <property type="molecule type" value="Genomic_DNA"/>
</dbReference>
<gene>
    <name evidence="1" type="ORF">CINCED_3A011189</name>
</gene>